<reference evidence="1" key="1">
    <citation type="submission" date="2016-01" db="EMBL/GenBank/DDBJ databases">
        <authorList>
            <person name="Peeters C."/>
        </authorList>
    </citation>
    <scope>NUCLEOTIDE SEQUENCE [LARGE SCALE GENOMIC DNA]</scope>
    <source>
        <strain evidence="1">LMG 22934</strain>
    </source>
</reference>
<keyword evidence="2" id="KW-1185">Reference proteome</keyword>
<evidence type="ECO:0000313" key="2">
    <source>
        <dbReference type="Proteomes" id="UP000054977"/>
    </source>
</evidence>
<organism evidence="1 2">
    <name type="scientific">Caballeronia humi</name>
    <dbReference type="NCBI Taxonomy" id="326474"/>
    <lineage>
        <taxon>Bacteria</taxon>
        <taxon>Pseudomonadati</taxon>
        <taxon>Pseudomonadota</taxon>
        <taxon>Betaproteobacteria</taxon>
        <taxon>Burkholderiales</taxon>
        <taxon>Burkholderiaceae</taxon>
        <taxon>Caballeronia</taxon>
    </lineage>
</organism>
<evidence type="ECO:0000313" key="1">
    <source>
        <dbReference type="EMBL" id="SAL31063.1"/>
    </source>
</evidence>
<comment type="caution">
    <text evidence="1">The sequence shown here is derived from an EMBL/GenBank/DDBJ whole genome shotgun (WGS) entry which is preliminary data.</text>
</comment>
<gene>
    <name evidence="1" type="ORF">AWB65_01984</name>
</gene>
<accession>A0A158GGM9</accession>
<name>A0A158GGM9_9BURK</name>
<dbReference type="STRING" id="326474.AWB65_01984"/>
<proteinExistence type="predicted"/>
<dbReference type="EMBL" id="FCNW02000006">
    <property type="protein sequence ID" value="SAL31063.1"/>
    <property type="molecule type" value="Genomic_DNA"/>
</dbReference>
<protein>
    <submittedName>
        <fullName evidence="1">Uncharacterized protein</fullName>
    </submittedName>
</protein>
<sequence>MKSESVGTGARRGAGPGVGRSLVAKVRAGLLAVLRTRMQARMQRW</sequence>
<dbReference type="AlphaFoldDB" id="A0A158GGM9"/>
<dbReference type="Proteomes" id="UP000054977">
    <property type="component" value="Unassembled WGS sequence"/>
</dbReference>